<accession>A0A381YAY2</accession>
<reference evidence="1" key="1">
    <citation type="submission" date="2018-05" db="EMBL/GenBank/DDBJ databases">
        <authorList>
            <person name="Lanie J.A."/>
            <person name="Ng W.-L."/>
            <person name="Kazmierczak K.M."/>
            <person name="Andrzejewski T.M."/>
            <person name="Davidsen T.M."/>
            <person name="Wayne K.J."/>
            <person name="Tettelin H."/>
            <person name="Glass J.I."/>
            <person name="Rusch D."/>
            <person name="Podicherti R."/>
            <person name="Tsui H.-C.T."/>
            <person name="Winkler M.E."/>
        </authorList>
    </citation>
    <scope>NUCLEOTIDE SEQUENCE</scope>
</reference>
<proteinExistence type="predicted"/>
<name>A0A381YAY2_9ZZZZ</name>
<organism evidence="1">
    <name type="scientific">marine metagenome</name>
    <dbReference type="NCBI Taxonomy" id="408172"/>
    <lineage>
        <taxon>unclassified sequences</taxon>
        <taxon>metagenomes</taxon>
        <taxon>ecological metagenomes</taxon>
    </lineage>
</organism>
<gene>
    <name evidence="1" type="ORF">METZ01_LOCUS127008</name>
</gene>
<evidence type="ECO:0000313" key="1">
    <source>
        <dbReference type="EMBL" id="SVA74154.1"/>
    </source>
</evidence>
<dbReference type="AlphaFoldDB" id="A0A381YAY2"/>
<dbReference type="Pfam" id="PF20025">
    <property type="entry name" value="DUF6433"/>
    <property type="match status" value="1"/>
</dbReference>
<sequence length="177" mass="20210">MAEEAKQHPSLISKSSMQAMAATAGSGDLLFSEVLTRVNNAKDKSKKLAVLKQYDHPSLRMLLKGSFDPSIEWELPDGTPPYMENPAPKGTEHTTLKTEAKRLWHFIRGADIKTTRTQKETLFIQMLEGLHMDEARLLLSVKNKELHRAYKGLSDSVVKEAFRWNELYQKEEQKKNI</sequence>
<dbReference type="EMBL" id="UINC01017790">
    <property type="protein sequence ID" value="SVA74154.1"/>
    <property type="molecule type" value="Genomic_DNA"/>
</dbReference>
<protein>
    <submittedName>
        <fullName evidence="1">Uncharacterized protein</fullName>
    </submittedName>
</protein>
<dbReference type="InterPro" id="IPR045491">
    <property type="entry name" value="DUF6433"/>
</dbReference>